<accession>A0A1B6I727</accession>
<dbReference type="GO" id="GO:0032436">
    <property type="term" value="P:positive regulation of proteasomal ubiquitin-dependent protein catabolic process"/>
    <property type="evidence" value="ECO:0007669"/>
    <property type="project" value="TreeGrafter"/>
</dbReference>
<dbReference type="PRINTS" id="PR00452">
    <property type="entry name" value="SH3DOMAIN"/>
</dbReference>
<feature type="domain" description="SH3" evidence="5">
    <location>
        <begin position="170"/>
        <end position="231"/>
    </location>
</feature>
<feature type="compositionally biased region" description="Low complexity" evidence="4">
    <location>
        <begin position="62"/>
        <end position="90"/>
    </location>
</feature>
<feature type="compositionally biased region" description="Pro residues" evidence="4">
    <location>
        <begin position="91"/>
        <end position="107"/>
    </location>
</feature>
<feature type="compositionally biased region" description="Low complexity" evidence="4">
    <location>
        <begin position="329"/>
        <end position="345"/>
    </location>
</feature>
<organism evidence="6">
    <name type="scientific">Homalodisca liturata</name>
    <dbReference type="NCBI Taxonomy" id="320908"/>
    <lineage>
        <taxon>Eukaryota</taxon>
        <taxon>Metazoa</taxon>
        <taxon>Ecdysozoa</taxon>
        <taxon>Arthropoda</taxon>
        <taxon>Hexapoda</taxon>
        <taxon>Insecta</taxon>
        <taxon>Pterygota</taxon>
        <taxon>Neoptera</taxon>
        <taxon>Paraneoptera</taxon>
        <taxon>Hemiptera</taxon>
        <taxon>Auchenorrhyncha</taxon>
        <taxon>Membracoidea</taxon>
        <taxon>Cicadellidae</taxon>
        <taxon>Cicadellinae</taxon>
        <taxon>Proconiini</taxon>
        <taxon>Homalodisca</taxon>
    </lineage>
</organism>
<evidence type="ECO:0000256" key="1">
    <source>
        <dbReference type="ARBA" id="ARBA00022443"/>
    </source>
</evidence>
<dbReference type="PANTHER" id="PTHR14167">
    <property type="entry name" value="SH3 DOMAIN-CONTAINING"/>
    <property type="match status" value="1"/>
</dbReference>
<dbReference type="CDD" id="cd11783">
    <property type="entry name" value="SH3_SH3RF_3"/>
    <property type="match status" value="1"/>
</dbReference>
<feature type="compositionally biased region" description="Polar residues" evidence="4">
    <location>
        <begin position="130"/>
        <end position="144"/>
    </location>
</feature>
<evidence type="ECO:0000259" key="5">
    <source>
        <dbReference type="PROSITE" id="PS50002"/>
    </source>
</evidence>
<dbReference type="PROSITE" id="PS50002">
    <property type="entry name" value="SH3"/>
    <property type="match status" value="1"/>
</dbReference>
<evidence type="ECO:0000256" key="3">
    <source>
        <dbReference type="PROSITE-ProRule" id="PRU00192"/>
    </source>
</evidence>
<dbReference type="SUPFAM" id="SSF50044">
    <property type="entry name" value="SH3-domain"/>
    <property type="match status" value="1"/>
</dbReference>
<evidence type="ECO:0000256" key="2">
    <source>
        <dbReference type="ARBA" id="ARBA00022737"/>
    </source>
</evidence>
<dbReference type="GO" id="GO:0046330">
    <property type="term" value="P:positive regulation of JNK cascade"/>
    <property type="evidence" value="ECO:0007669"/>
    <property type="project" value="TreeGrafter"/>
</dbReference>
<dbReference type="AlphaFoldDB" id="A0A1B6I727"/>
<feature type="compositionally biased region" description="Basic residues" evidence="4">
    <location>
        <begin position="108"/>
        <end position="122"/>
    </location>
</feature>
<proteinExistence type="predicted"/>
<sequence>VEMNSIARALMKLSSNAQPGPSRLAPPTPTTEDVTPLIPTDHSRVLAQPQHQPQHVMGGSDSSSSTTLTSPSSSSSSTPATSSSSTAPSSPTSPPAQPPPTSAQPPPSKRHSFSVLHHPHNRHSAEILSPTDTTQDPSSPQTNGGVDCVERVRRASEIPPPQGTPHSSLQLPAAYVALYPYKPQKADELELKRGSVYTVTERCQDGWFKGTANRSHKCGVFPGNYVAPAKSLSALQAQVRGLPLTSQKGGPPTPPAPLQPRPRTAVSYTRQSPAPVPPPGSPRSLGGGIAPELPPRSVSPAPVQAPTSVSWHGESPPQPLGGQCPESGSPSRQPPSTTVSSPPNTAISSPLCRSVDKTK</sequence>
<protein>
    <recommendedName>
        <fullName evidence="5">SH3 domain-containing protein</fullName>
    </recommendedName>
</protein>
<dbReference type="Gene3D" id="2.30.30.40">
    <property type="entry name" value="SH3 Domains"/>
    <property type="match status" value="1"/>
</dbReference>
<dbReference type="Pfam" id="PF14604">
    <property type="entry name" value="SH3_9"/>
    <property type="match status" value="1"/>
</dbReference>
<feature type="region of interest" description="Disordered" evidence="4">
    <location>
        <begin position="240"/>
        <end position="359"/>
    </location>
</feature>
<feature type="non-terminal residue" evidence="6">
    <location>
        <position position="1"/>
    </location>
</feature>
<dbReference type="InterPro" id="IPR001452">
    <property type="entry name" value="SH3_domain"/>
</dbReference>
<feature type="non-terminal residue" evidence="6">
    <location>
        <position position="359"/>
    </location>
</feature>
<feature type="region of interest" description="Disordered" evidence="4">
    <location>
        <begin position="10"/>
        <end position="148"/>
    </location>
</feature>
<dbReference type="InterPro" id="IPR050384">
    <property type="entry name" value="Endophilin_SH3RF"/>
</dbReference>
<keyword evidence="1 3" id="KW-0728">SH3 domain</keyword>
<dbReference type="InterPro" id="IPR036028">
    <property type="entry name" value="SH3-like_dom_sf"/>
</dbReference>
<evidence type="ECO:0000313" key="6">
    <source>
        <dbReference type="EMBL" id="JAS82738.1"/>
    </source>
</evidence>
<dbReference type="PANTHER" id="PTHR14167:SF51">
    <property type="entry name" value="RING-TYPE E3 UBIQUITIN TRANSFERASE"/>
    <property type="match status" value="1"/>
</dbReference>
<gene>
    <name evidence="6" type="ORF">g.31674</name>
</gene>
<feature type="compositionally biased region" description="Pro residues" evidence="4">
    <location>
        <begin position="251"/>
        <end position="260"/>
    </location>
</feature>
<dbReference type="GO" id="GO:0016567">
    <property type="term" value="P:protein ubiquitination"/>
    <property type="evidence" value="ECO:0007669"/>
    <property type="project" value="TreeGrafter"/>
</dbReference>
<dbReference type="FunFam" id="2.30.30.40:FF:000001">
    <property type="entry name" value="Sorbin and SH3 domain-containing protein 1 isoform 2"/>
    <property type="match status" value="1"/>
</dbReference>
<dbReference type="GO" id="GO:0061630">
    <property type="term" value="F:ubiquitin protein ligase activity"/>
    <property type="evidence" value="ECO:0007669"/>
    <property type="project" value="TreeGrafter"/>
</dbReference>
<dbReference type="EMBL" id="GECU01024968">
    <property type="protein sequence ID" value="JAS82738.1"/>
    <property type="molecule type" value="Transcribed_RNA"/>
</dbReference>
<reference evidence="6" key="1">
    <citation type="submission" date="2015-11" db="EMBL/GenBank/DDBJ databases">
        <title>De novo transcriptome assembly of four potential Pierce s Disease insect vectors from Arizona vineyards.</title>
        <authorList>
            <person name="Tassone E.E."/>
        </authorList>
    </citation>
    <scope>NUCLEOTIDE SEQUENCE</scope>
</reference>
<keyword evidence="2" id="KW-0677">Repeat</keyword>
<name>A0A1B6I727_9HEMI</name>
<evidence type="ECO:0000256" key="4">
    <source>
        <dbReference type="SAM" id="MobiDB-lite"/>
    </source>
</evidence>
<dbReference type="SMART" id="SM00326">
    <property type="entry name" value="SH3"/>
    <property type="match status" value="1"/>
</dbReference>